<feature type="chain" id="PRO_5022158883" description="Phosphate ABC transporter substrate-binding protein" evidence="1">
    <location>
        <begin position="20"/>
        <end position="298"/>
    </location>
</feature>
<dbReference type="OrthoDB" id="8885075at2"/>
<organism evidence="2 3">
    <name type="scientific">Caenimonas sedimenti</name>
    <dbReference type="NCBI Taxonomy" id="2596921"/>
    <lineage>
        <taxon>Bacteria</taxon>
        <taxon>Pseudomonadati</taxon>
        <taxon>Pseudomonadota</taxon>
        <taxon>Betaproteobacteria</taxon>
        <taxon>Burkholderiales</taxon>
        <taxon>Comamonadaceae</taxon>
        <taxon>Caenimonas</taxon>
    </lineage>
</organism>
<comment type="caution">
    <text evidence="2">The sequence shown here is derived from an EMBL/GenBank/DDBJ whole genome shotgun (WGS) entry which is preliminary data.</text>
</comment>
<proteinExistence type="predicted"/>
<evidence type="ECO:0008006" key="4">
    <source>
        <dbReference type="Google" id="ProtNLM"/>
    </source>
</evidence>
<evidence type="ECO:0000313" key="2">
    <source>
        <dbReference type="EMBL" id="TWO68979.1"/>
    </source>
</evidence>
<protein>
    <recommendedName>
        <fullName evidence="4">Phosphate ABC transporter substrate-binding protein</fullName>
    </recommendedName>
</protein>
<gene>
    <name evidence="2" type="ORF">FN976_21545</name>
</gene>
<dbReference type="AlphaFoldDB" id="A0A562ZK62"/>
<accession>A0A562ZK62</accession>
<evidence type="ECO:0000256" key="1">
    <source>
        <dbReference type="SAM" id="SignalP"/>
    </source>
</evidence>
<sequence length="298" mass="31170">MKQAILVAGALACASGAFAQTCEGGLYLNPQTIRGEGTAKAATAAADLADFLRGSGLSVAPIVNIATAEDVATALKRRVPPCWVYGNPVVGFASGYQTVAVNKDSIQAAVLVVAEVGTTTDAKPVEISKLPPNEQAQVLAKLKATTCMGIRSGVTTALVRAEKLCGTMVDVQPQQGLGQAYLPTKASFHWQPDRWVGLVMRVQGAKATSMKSLVGANPRIHNARLIVVPTAGASWGYGLYVRADAPADATRKATRLFTGLRGAEPALLRALDANAQAEFVTPPDAEVDAMRRTLDMSL</sequence>
<dbReference type="EMBL" id="VOBQ01000017">
    <property type="protein sequence ID" value="TWO68979.1"/>
    <property type="molecule type" value="Genomic_DNA"/>
</dbReference>
<evidence type="ECO:0000313" key="3">
    <source>
        <dbReference type="Proteomes" id="UP000318199"/>
    </source>
</evidence>
<keyword evidence="3" id="KW-1185">Reference proteome</keyword>
<keyword evidence="1" id="KW-0732">Signal</keyword>
<reference evidence="2 3" key="1">
    <citation type="submission" date="2019-07" db="EMBL/GenBank/DDBJ databases">
        <title>Caenimonas sedimenti sp. nov., isolated from activated sludge.</title>
        <authorList>
            <person name="Xu J."/>
        </authorList>
    </citation>
    <scope>NUCLEOTIDE SEQUENCE [LARGE SCALE GENOMIC DNA]</scope>
    <source>
        <strain evidence="2 3">HX-9-20</strain>
    </source>
</reference>
<feature type="signal peptide" evidence="1">
    <location>
        <begin position="1"/>
        <end position="19"/>
    </location>
</feature>
<dbReference type="Proteomes" id="UP000318199">
    <property type="component" value="Unassembled WGS sequence"/>
</dbReference>
<name>A0A562ZK62_9BURK</name>
<dbReference type="RefSeq" id="WP_145895131.1">
    <property type="nucleotide sequence ID" value="NZ_VOBQ01000017.1"/>
</dbReference>